<feature type="transmembrane region" description="Helical" evidence="7">
    <location>
        <begin position="313"/>
        <end position="333"/>
    </location>
</feature>
<dbReference type="GO" id="GO:0006820">
    <property type="term" value="P:monoatomic anion transport"/>
    <property type="evidence" value="ECO:0007669"/>
    <property type="project" value="TreeGrafter"/>
</dbReference>
<dbReference type="GeneID" id="101746615"/>
<evidence type="ECO:0000256" key="1">
    <source>
        <dbReference type="ARBA" id="ARBA00004141"/>
    </source>
</evidence>
<keyword evidence="6 7" id="KW-0472">Membrane</keyword>
<evidence type="ECO:0000313" key="9">
    <source>
        <dbReference type="EnsemblMetazoa" id="XP_037868558.1"/>
    </source>
</evidence>
<dbReference type="Pfam" id="PF07690">
    <property type="entry name" value="MFS_1"/>
    <property type="match status" value="1"/>
</dbReference>
<evidence type="ECO:0000256" key="2">
    <source>
        <dbReference type="ARBA" id="ARBA00022448"/>
    </source>
</evidence>
<evidence type="ECO:0000313" key="10">
    <source>
        <dbReference type="Proteomes" id="UP000005204"/>
    </source>
</evidence>
<evidence type="ECO:0000259" key="8">
    <source>
        <dbReference type="PROSITE" id="PS50850"/>
    </source>
</evidence>
<dbReference type="InterPro" id="IPR050382">
    <property type="entry name" value="MFS_Na/Anion_cotransporter"/>
</dbReference>
<dbReference type="Proteomes" id="UP000005204">
    <property type="component" value="Unassembled WGS sequence"/>
</dbReference>
<dbReference type="Gene3D" id="1.20.1250.20">
    <property type="entry name" value="MFS general substrate transporter like domains"/>
    <property type="match status" value="2"/>
</dbReference>
<feature type="transmembrane region" description="Helical" evidence="7">
    <location>
        <begin position="249"/>
        <end position="270"/>
    </location>
</feature>
<dbReference type="AlphaFoldDB" id="A0A8R2LYS5"/>
<dbReference type="InterPro" id="IPR020846">
    <property type="entry name" value="MFS_dom"/>
</dbReference>
<dbReference type="GO" id="GO:0016020">
    <property type="term" value="C:membrane"/>
    <property type="evidence" value="ECO:0007669"/>
    <property type="project" value="UniProtKB-SubCell"/>
</dbReference>
<dbReference type="FunFam" id="1.20.1250.20:FF:000003">
    <property type="entry name" value="Solute carrier family 17 member 3"/>
    <property type="match status" value="1"/>
</dbReference>
<dbReference type="PANTHER" id="PTHR11662">
    <property type="entry name" value="SOLUTE CARRIER FAMILY 17"/>
    <property type="match status" value="1"/>
</dbReference>
<dbReference type="SUPFAM" id="SSF103473">
    <property type="entry name" value="MFS general substrate transporter"/>
    <property type="match status" value="1"/>
</dbReference>
<feature type="transmembrane region" description="Helical" evidence="7">
    <location>
        <begin position="353"/>
        <end position="373"/>
    </location>
</feature>
<feature type="domain" description="Major facilitator superfamily (MFS) profile" evidence="8">
    <location>
        <begin position="39"/>
        <end position="503"/>
    </location>
</feature>
<dbReference type="EnsemblMetazoa" id="XM_038012630.1">
    <property type="protein sequence ID" value="XP_037868558.1"/>
    <property type="gene ID" value="LOC101746615"/>
</dbReference>
<feature type="transmembrane region" description="Helical" evidence="7">
    <location>
        <begin position="441"/>
        <end position="467"/>
    </location>
</feature>
<evidence type="ECO:0000256" key="4">
    <source>
        <dbReference type="ARBA" id="ARBA00022847"/>
    </source>
</evidence>
<keyword evidence="10" id="KW-1185">Reference proteome</keyword>
<dbReference type="RefSeq" id="XP_037868558.1">
    <property type="nucleotide sequence ID" value="XM_038012630.2"/>
</dbReference>
<comment type="subcellular location">
    <subcellularLocation>
        <location evidence="1">Membrane</location>
        <topology evidence="1">Multi-pass membrane protein</topology>
    </subcellularLocation>
</comment>
<name>A0A8R2LYS5_BOMMO</name>
<evidence type="ECO:0000256" key="5">
    <source>
        <dbReference type="ARBA" id="ARBA00022989"/>
    </source>
</evidence>
<dbReference type="PROSITE" id="PS50850">
    <property type="entry name" value="MFS"/>
    <property type="match status" value="1"/>
</dbReference>
<evidence type="ECO:0000256" key="7">
    <source>
        <dbReference type="SAM" id="Phobius"/>
    </source>
</evidence>
<feature type="transmembrane region" description="Helical" evidence="7">
    <location>
        <begin position="37"/>
        <end position="61"/>
    </location>
</feature>
<feature type="transmembrane region" description="Helical" evidence="7">
    <location>
        <begin position="479"/>
        <end position="501"/>
    </location>
</feature>
<keyword evidence="2" id="KW-0813">Transport</keyword>
<feature type="transmembrane region" description="Helical" evidence="7">
    <location>
        <begin position="394"/>
        <end position="421"/>
    </location>
</feature>
<feature type="transmembrane region" description="Helical" evidence="7">
    <location>
        <begin position="128"/>
        <end position="148"/>
    </location>
</feature>
<dbReference type="GO" id="GO:0015293">
    <property type="term" value="F:symporter activity"/>
    <property type="evidence" value="ECO:0007669"/>
    <property type="project" value="UniProtKB-KW"/>
</dbReference>
<dbReference type="PANTHER" id="PTHR11662:SF280">
    <property type="entry name" value="FI21844P1-RELATED"/>
    <property type="match status" value="1"/>
</dbReference>
<dbReference type="KEGG" id="bmor:101746615"/>
<evidence type="ECO:0000256" key="3">
    <source>
        <dbReference type="ARBA" id="ARBA00022692"/>
    </source>
</evidence>
<dbReference type="InterPro" id="IPR011701">
    <property type="entry name" value="MFS"/>
</dbReference>
<dbReference type="InterPro" id="IPR036259">
    <property type="entry name" value="MFS_trans_sf"/>
</dbReference>
<keyword evidence="5 7" id="KW-1133">Transmembrane helix</keyword>
<sequence length="529" mass="58657">MSEKSSDYCKVPTNEILNSLERTVPSHYGCGVRHIQFVIFLLCMTVAFIARSHLGVTIVAMTNISQKNVTNETLINVTEQIDTNSIFSEAEFIGISETDELNNNTEAENSTSKHEFQVYDWDMSIQEMVLGAFFTGYCIGMVPSGILSQRCGGKISFQFSLLINGITSIVTPWLVEWGGWKAVCGCRFLQGISQSGTYPSIQSLLSKWVPANELGAFTSYIYTGTTLGTVIGFQLGGFLAESRWGWPTTFWVVGILCILCSIIMTIFGAASPNDHKSISEEEKMFIFGDRSDKLIKRNKKVPWKSIITSKPIWATYVSNISSGCTFIFFLTQVPSYIHYILGNDVMKSGLLSSLPYIASLFTSVGFGILSDYLTNNNILSTKTARRISNSFSQVGISLSLFMSTVVTSTELVVTCLVIAMGCQMGVHTGWMVNQIDLAPNYTGAVMTIGNSMATFFIQLMPFMISNIVIDVRNLIQWRICFGIVAAWTLVGNAVFVIMMSAEKQPWNDYADISTDEEKNEHENNVIVKK</sequence>
<protein>
    <recommendedName>
        <fullName evidence="8">Major facilitator superfamily (MFS) profile domain-containing protein</fullName>
    </recommendedName>
</protein>
<proteinExistence type="predicted"/>
<keyword evidence="3 7" id="KW-0812">Transmembrane</keyword>
<reference evidence="10" key="1">
    <citation type="journal article" date="2008" name="Insect Biochem. Mol. Biol.">
        <title>The genome of a lepidopteran model insect, the silkworm Bombyx mori.</title>
        <authorList>
            <consortium name="International Silkworm Genome Consortium"/>
        </authorList>
    </citation>
    <scope>NUCLEOTIDE SEQUENCE [LARGE SCALE GENOMIC DNA]</scope>
    <source>
        <strain evidence="10">p50T</strain>
    </source>
</reference>
<keyword evidence="4" id="KW-0769">Symport</keyword>
<reference evidence="9" key="2">
    <citation type="submission" date="2022-06" db="UniProtKB">
        <authorList>
            <consortium name="EnsemblMetazoa"/>
        </authorList>
    </citation>
    <scope>IDENTIFICATION</scope>
    <source>
        <strain evidence="9">p50T (Dazao)</strain>
    </source>
</reference>
<accession>A0A8R2LYS5</accession>
<evidence type="ECO:0000256" key="6">
    <source>
        <dbReference type="ARBA" id="ARBA00023136"/>
    </source>
</evidence>
<organism evidence="9 10">
    <name type="scientific">Bombyx mori</name>
    <name type="common">Silk moth</name>
    <dbReference type="NCBI Taxonomy" id="7091"/>
    <lineage>
        <taxon>Eukaryota</taxon>
        <taxon>Metazoa</taxon>
        <taxon>Ecdysozoa</taxon>
        <taxon>Arthropoda</taxon>
        <taxon>Hexapoda</taxon>
        <taxon>Insecta</taxon>
        <taxon>Pterygota</taxon>
        <taxon>Neoptera</taxon>
        <taxon>Endopterygota</taxon>
        <taxon>Lepidoptera</taxon>
        <taxon>Glossata</taxon>
        <taxon>Ditrysia</taxon>
        <taxon>Bombycoidea</taxon>
        <taxon>Bombycidae</taxon>
        <taxon>Bombycinae</taxon>
        <taxon>Bombyx</taxon>
    </lineage>
</organism>